<dbReference type="EnsemblMetazoa" id="ACUA000628-RA">
    <property type="protein sequence ID" value="ACUA000628-PA"/>
    <property type="gene ID" value="ACUA000628"/>
</dbReference>
<reference evidence="1" key="2">
    <citation type="submission" date="2020-05" db="UniProtKB">
        <authorList>
            <consortium name="EnsemblMetazoa"/>
        </authorList>
    </citation>
    <scope>IDENTIFICATION</scope>
    <source>
        <strain evidence="1">A-37</strain>
    </source>
</reference>
<sequence length="185" mass="21150">MLVKLTKRRADSCERCCSSSLAYDRYHSRQCPSERGIRSRLQCTPPSRYGHRLRRTSSVLGRRQTHIVNEFRLIGDTLRHDGFYAIERTARFELRQKHTNQHQADHRTGSSALATTEKLHVNRSNDTAPMSMVGIGDLILSATDDVVELAWEEEVNRNHSVGFLLVKVMLVQVMLFLDAGLRSKT</sequence>
<accession>A0A182LS61</accession>
<dbReference type="VEuPathDB" id="VectorBase:ACUA000628"/>
<organism evidence="1 2">
    <name type="scientific">Anopheles culicifacies</name>
    <dbReference type="NCBI Taxonomy" id="139723"/>
    <lineage>
        <taxon>Eukaryota</taxon>
        <taxon>Metazoa</taxon>
        <taxon>Ecdysozoa</taxon>
        <taxon>Arthropoda</taxon>
        <taxon>Hexapoda</taxon>
        <taxon>Insecta</taxon>
        <taxon>Pterygota</taxon>
        <taxon>Neoptera</taxon>
        <taxon>Endopterygota</taxon>
        <taxon>Diptera</taxon>
        <taxon>Nematocera</taxon>
        <taxon>Culicoidea</taxon>
        <taxon>Culicidae</taxon>
        <taxon>Anophelinae</taxon>
        <taxon>Anopheles</taxon>
        <taxon>culicifacies species complex</taxon>
    </lineage>
</organism>
<name>A0A182LS61_9DIPT</name>
<reference evidence="2" key="1">
    <citation type="submission" date="2013-09" db="EMBL/GenBank/DDBJ databases">
        <title>The Genome Sequence of Anopheles culicifacies species A.</title>
        <authorList>
            <consortium name="The Broad Institute Genomics Platform"/>
            <person name="Neafsey D.E."/>
            <person name="Besansky N."/>
            <person name="Howell P."/>
            <person name="Walton C."/>
            <person name="Young S.K."/>
            <person name="Zeng Q."/>
            <person name="Gargeya S."/>
            <person name="Fitzgerald M."/>
            <person name="Haas B."/>
            <person name="Abouelleil A."/>
            <person name="Allen A.W."/>
            <person name="Alvarado L."/>
            <person name="Arachchi H.M."/>
            <person name="Berlin A.M."/>
            <person name="Chapman S.B."/>
            <person name="Gainer-Dewar J."/>
            <person name="Goldberg J."/>
            <person name="Griggs A."/>
            <person name="Gujja S."/>
            <person name="Hansen M."/>
            <person name="Howarth C."/>
            <person name="Imamovic A."/>
            <person name="Ireland A."/>
            <person name="Larimer J."/>
            <person name="McCowan C."/>
            <person name="Murphy C."/>
            <person name="Pearson M."/>
            <person name="Poon T.W."/>
            <person name="Priest M."/>
            <person name="Roberts A."/>
            <person name="Saif S."/>
            <person name="Shea T."/>
            <person name="Sisk P."/>
            <person name="Sykes S."/>
            <person name="Wortman J."/>
            <person name="Nusbaum C."/>
            <person name="Birren B."/>
        </authorList>
    </citation>
    <scope>NUCLEOTIDE SEQUENCE [LARGE SCALE GENOMIC DNA]</scope>
    <source>
        <strain evidence="2">A-37</strain>
    </source>
</reference>
<keyword evidence="2" id="KW-1185">Reference proteome</keyword>
<dbReference type="EMBL" id="AXCM01004579">
    <property type="status" value="NOT_ANNOTATED_CDS"/>
    <property type="molecule type" value="Genomic_DNA"/>
</dbReference>
<protein>
    <submittedName>
        <fullName evidence="1">Uncharacterized protein</fullName>
    </submittedName>
</protein>
<dbReference type="AlphaFoldDB" id="A0A182LS61"/>
<evidence type="ECO:0000313" key="2">
    <source>
        <dbReference type="Proteomes" id="UP000075883"/>
    </source>
</evidence>
<proteinExistence type="predicted"/>
<evidence type="ECO:0000313" key="1">
    <source>
        <dbReference type="EnsemblMetazoa" id="ACUA000628-PA"/>
    </source>
</evidence>
<dbReference type="Proteomes" id="UP000075883">
    <property type="component" value="Unassembled WGS sequence"/>
</dbReference>